<accession>A0A0L6VZC0</accession>
<comment type="caution">
    <text evidence="1">The sequence shown here is derived from an EMBL/GenBank/DDBJ whole genome shotgun (WGS) entry which is preliminary data.</text>
</comment>
<sequence length="63" mass="7155">MSAFCITADRSDRDLPGAVYEARTYGSVRGKNAATFRGVYLLDLYMQNRYGILKADEKKKVFL</sequence>
<dbReference type="Proteomes" id="UP000037175">
    <property type="component" value="Unassembled WGS sequence"/>
</dbReference>
<evidence type="ECO:0000313" key="2">
    <source>
        <dbReference type="Proteomes" id="UP000037175"/>
    </source>
</evidence>
<gene>
    <name evidence="1" type="ORF">Tfer_3276</name>
</gene>
<reference evidence="2" key="1">
    <citation type="submission" date="2015-07" db="EMBL/GenBank/DDBJ databases">
        <title>Complete Genome of Thermincola ferriacetica strain Z-0001T.</title>
        <authorList>
            <person name="Lusk B."/>
            <person name="Badalamenti J.P."/>
            <person name="Parameswaran P."/>
            <person name="Bond D.R."/>
            <person name="Torres C.I."/>
        </authorList>
    </citation>
    <scope>NUCLEOTIDE SEQUENCE [LARGE SCALE GENOMIC DNA]</scope>
    <source>
        <strain evidence="2">Z-0001</strain>
    </source>
</reference>
<keyword evidence="2" id="KW-1185">Reference proteome</keyword>
<evidence type="ECO:0000313" key="1">
    <source>
        <dbReference type="EMBL" id="KNZ68194.1"/>
    </source>
</evidence>
<dbReference type="AlphaFoldDB" id="A0A0L6VZC0"/>
<proteinExistence type="predicted"/>
<dbReference type="EMBL" id="LGTE01000047">
    <property type="protein sequence ID" value="KNZ68194.1"/>
    <property type="molecule type" value="Genomic_DNA"/>
</dbReference>
<organism evidence="1 2">
    <name type="scientific">Thermincola ferriacetica</name>
    <dbReference type="NCBI Taxonomy" id="281456"/>
    <lineage>
        <taxon>Bacteria</taxon>
        <taxon>Bacillati</taxon>
        <taxon>Bacillota</taxon>
        <taxon>Clostridia</taxon>
        <taxon>Eubacteriales</taxon>
        <taxon>Thermincolaceae</taxon>
        <taxon>Thermincola</taxon>
    </lineage>
</organism>
<name>A0A0L6VZC0_9FIRM</name>
<protein>
    <submittedName>
        <fullName evidence="1">Uncharacterized protein</fullName>
    </submittedName>
</protein>